<dbReference type="STRING" id="1314785.A0A165CWP8"/>
<evidence type="ECO:0000256" key="4">
    <source>
        <dbReference type="ARBA" id="ARBA00012229"/>
    </source>
</evidence>
<dbReference type="GO" id="GO:0071500">
    <property type="term" value="P:cellular response to nitrosative stress"/>
    <property type="evidence" value="ECO:0007669"/>
    <property type="project" value="TreeGrafter"/>
</dbReference>
<dbReference type="SUPFAM" id="SSF63380">
    <property type="entry name" value="Riboflavin synthase domain-like"/>
    <property type="match status" value="1"/>
</dbReference>
<dbReference type="PANTHER" id="PTHR43396:SF3">
    <property type="entry name" value="FLAVOHEMOPROTEIN"/>
    <property type="match status" value="1"/>
</dbReference>
<accession>A0A165CWP8</accession>
<keyword evidence="5" id="KW-0216">Detoxification</keyword>
<dbReference type="InterPro" id="IPR000971">
    <property type="entry name" value="Globin"/>
</dbReference>
<dbReference type="GO" id="GO:0046210">
    <property type="term" value="P:nitric oxide catabolic process"/>
    <property type="evidence" value="ECO:0007669"/>
    <property type="project" value="TreeGrafter"/>
</dbReference>
<keyword evidence="12" id="KW-0408">Iron</keyword>
<dbReference type="PROSITE" id="PS51384">
    <property type="entry name" value="FAD_FR"/>
    <property type="match status" value="1"/>
</dbReference>
<dbReference type="FunCoup" id="A0A165CWP8">
    <property type="interactions" value="84"/>
</dbReference>
<evidence type="ECO:0000256" key="5">
    <source>
        <dbReference type="ARBA" id="ARBA00022575"/>
    </source>
</evidence>
<keyword evidence="11" id="KW-0560">Oxidoreductase</keyword>
<evidence type="ECO:0000256" key="7">
    <source>
        <dbReference type="ARBA" id="ARBA00022630"/>
    </source>
</evidence>
<dbReference type="Pfam" id="PF00042">
    <property type="entry name" value="Globin"/>
    <property type="match status" value="1"/>
</dbReference>
<evidence type="ECO:0000256" key="6">
    <source>
        <dbReference type="ARBA" id="ARBA00022617"/>
    </source>
</evidence>
<dbReference type="Gene3D" id="1.10.490.10">
    <property type="entry name" value="Globins"/>
    <property type="match status" value="1"/>
</dbReference>
<evidence type="ECO:0000256" key="3">
    <source>
        <dbReference type="ARBA" id="ARBA00006401"/>
    </source>
</evidence>
<dbReference type="FunFam" id="2.40.30.10:FF:000034">
    <property type="entry name" value="Flavohemoprotein"/>
    <property type="match status" value="1"/>
</dbReference>
<dbReference type="Gene3D" id="2.40.30.10">
    <property type="entry name" value="Translation factors"/>
    <property type="match status" value="1"/>
</dbReference>
<dbReference type="GeneID" id="63826563"/>
<proteinExistence type="inferred from homology"/>
<comment type="catalytic activity">
    <reaction evidence="15">
        <text>2 nitric oxide + NADPH + 2 O2 = 2 nitrate + NADP(+) + H(+)</text>
        <dbReference type="Rhea" id="RHEA:19465"/>
        <dbReference type="ChEBI" id="CHEBI:15378"/>
        <dbReference type="ChEBI" id="CHEBI:15379"/>
        <dbReference type="ChEBI" id="CHEBI:16480"/>
        <dbReference type="ChEBI" id="CHEBI:17632"/>
        <dbReference type="ChEBI" id="CHEBI:57783"/>
        <dbReference type="ChEBI" id="CHEBI:58349"/>
        <dbReference type="EC" id="1.14.12.17"/>
    </reaction>
</comment>
<evidence type="ECO:0000256" key="12">
    <source>
        <dbReference type="ARBA" id="ARBA00023004"/>
    </source>
</evidence>
<dbReference type="SUPFAM" id="SSF46458">
    <property type="entry name" value="Globin-like"/>
    <property type="match status" value="1"/>
</dbReference>
<evidence type="ECO:0000256" key="8">
    <source>
        <dbReference type="ARBA" id="ARBA00022723"/>
    </source>
</evidence>
<comment type="catalytic activity">
    <reaction evidence="14">
        <text>2 nitric oxide + NADH + 2 O2 = 2 nitrate + NAD(+) + H(+)</text>
        <dbReference type="Rhea" id="RHEA:19469"/>
        <dbReference type="ChEBI" id="CHEBI:15378"/>
        <dbReference type="ChEBI" id="CHEBI:15379"/>
        <dbReference type="ChEBI" id="CHEBI:16480"/>
        <dbReference type="ChEBI" id="CHEBI:17632"/>
        <dbReference type="ChEBI" id="CHEBI:57540"/>
        <dbReference type="ChEBI" id="CHEBI:57945"/>
        <dbReference type="EC" id="1.14.12.17"/>
    </reaction>
</comment>
<organism evidence="19 20">
    <name type="scientific">Laetiporus sulphureus 93-53</name>
    <dbReference type="NCBI Taxonomy" id="1314785"/>
    <lineage>
        <taxon>Eukaryota</taxon>
        <taxon>Fungi</taxon>
        <taxon>Dikarya</taxon>
        <taxon>Basidiomycota</taxon>
        <taxon>Agaricomycotina</taxon>
        <taxon>Agaricomycetes</taxon>
        <taxon>Polyporales</taxon>
        <taxon>Laetiporus</taxon>
    </lineage>
</organism>
<dbReference type="InterPro" id="IPR039261">
    <property type="entry name" value="FNR_nucleotide-bd"/>
</dbReference>
<feature type="domain" description="FAD-binding FR-type" evidence="18">
    <location>
        <begin position="149"/>
        <end position="266"/>
    </location>
</feature>
<sequence>MSLTPEQVQIIKSTVPILVEHGTTITTRFYQNMLNAHQELKNVFNNAHQISGNQPRALAHALFAYASNIDNLGALGPAVELICNKHASLYIRPEQYDIVGTYLLAEMNDFLGDAFTPAIHDAWAAAYWQLAKLMIDREAQLYKSADGWTDWRPFRIQQKVRESEEITSFYLVPVDGGKLPKFLPGQYISVQMEVPDLKTLQARQYSLSDAPGKDYYRISVKRETGVDMANRASIAHPGYISNILHDHKQEGDIIRVSHPYGDFYFDPAAGPADAPVVLISGGVGLTCLTSILNTLTEQHTSRPISWIHAARTQKVRAFVDHMSDVVRENSNVHTVFYTTTPAPEDVRSMHYHHAGRMDLGKLDREKDLFVSDKRTQYFVCGPVSFMVDMERVLKGYGIEEGRVHVELYGTGGVPKA</sequence>
<reference evidence="19 20" key="1">
    <citation type="journal article" date="2016" name="Mol. Biol. Evol.">
        <title>Comparative Genomics of Early-Diverging Mushroom-Forming Fungi Provides Insights into the Origins of Lignocellulose Decay Capabilities.</title>
        <authorList>
            <person name="Nagy L.G."/>
            <person name="Riley R."/>
            <person name="Tritt A."/>
            <person name="Adam C."/>
            <person name="Daum C."/>
            <person name="Floudas D."/>
            <person name="Sun H."/>
            <person name="Yadav J.S."/>
            <person name="Pangilinan J."/>
            <person name="Larsson K.H."/>
            <person name="Matsuura K."/>
            <person name="Barry K."/>
            <person name="Labutti K."/>
            <person name="Kuo R."/>
            <person name="Ohm R.A."/>
            <person name="Bhattacharya S.S."/>
            <person name="Shirouzu T."/>
            <person name="Yoshinaga Y."/>
            <person name="Martin F.M."/>
            <person name="Grigoriev I.V."/>
            <person name="Hibbett D.S."/>
        </authorList>
    </citation>
    <scope>NUCLEOTIDE SEQUENCE [LARGE SCALE GENOMIC DNA]</scope>
    <source>
        <strain evidence="19 20">93-53</strain>
    </source>
</reference>
<dbReference type="GO" id="GO:0020037">
    <property type="term" value="F:heme binding"/>
    <property type="evidence" value="ECO:0007669"/>
    <property type="project" value="InterPro"/>
</dbReference>
<dbReference type="RefSeq" id="XP_040761345.1">
    <property type="nucleotide sequence ID" value="XM_040909534.1"/>
</dbReference>
<dbReference type="AlphaFoldDB" id="A0A165CWP8"/>
<dbReference type="InterPro" id="IPR017938">
    <property type="entry name" value="Riboflavin_synthase-like_b-brl"/>
</dbReference>
<dbReference type="InParanoid" id="A0A165CWP8"/>
<dbReference type="Gene3D" id="3.40.50.80">
    <property type="entry name" value="Nucleotide-binding domain of ferredoxin-NADP reductase (FNR) module"/>
    <property type="match status" value="1"/>
</dbReference>
<dbReference type="GO" id="GO:0009636">
    <property type="term" value="P:response to toxic substance"/>
    <property type="evidence" value="ECO:0007669"/>
    <property type="project" value="UniProtKB-KW"/>
</dbReference>
<keyword evidence="13" id="KW-0520">NAD</keyword>
<keyword evidence="20" id="KW-1185">Reference proteome</keyword>
<dbReference type="InterPro" id="IPR017927">
    <property type="entry name" value="FAD-bd_FR_type"/>
</dbReference>
<keyword evidence="9" id="KW-0274">FAD</keyword>
<dbReference type="GO" id="GO:0046872">
    <property type="term" value="F:metal ion binding"/>
    <property type="evidence" value="ECO:0007669"/>
    <property type="project" value="UniProtKB-KW"/>
</dbReference>
<evidence type="ECO:0000313" key="19">
    <source>
        <dbReference type="EMBL" id="KZT03605.1"/>
    </source>
</evidence>
<dbReference type="PROSITE" id="PS01033">
    <property type="entry name" value="GLOBIN"/>
    <property type="match status" value="1"/>
</dbReference>
<dbReference type="FunFam" id="3.40.50.80:FF:000010">
    <property type="entry name" value="Flavohemoprotein"/>
    <property type="match status" value="1"/>
</dbReference>
<keyword evidence="7" id="KW-0285">Flavoprotein</keyword>
<keyword evidence="6" id="KW-0349">Heme</keyword>
<keyword evidence="8" id="KW-0479">Metal-binding</keyword>
<comment type="cofactor">
    <cofactor evidence="2">
        <name>FAD</name>
        <dbReference type="ChEBI" id="CHEBI:57692"/>
    </cofactor>
</comment>
<dbReference type="EC" id="1.14.12.17" evidence="4"/>
<evidence type="ECO:0000256" key="15">
    <source>
        <dbReference type="ARBA" id="ARBA00049433"/>
    </source>
</evidence>
<gene>
    <name evidence="19" type="ORF">LAESUDRAFT_728880</name>
</gene>
<dbReference type="Proteomes" id="UP000076871">
    <property type="component" value="Unassembled WGS sequence"/>
</dbReference>
<dbReference type="InterPro" id="IPR012292">
    <property type="entry name" value="Globin/Proto"/>
</dbReference>
<protein>
    <recommendedName>
        <fullName evidence="4">nitric oxide dioxygenase</fullName>
        <ecNumber evidence="4">1.14.12.17</ecNumber>
    </recommendedName>
</protein>
<evidence type="ECO:0000256" key="2">
    <source>
        <dbReference type="ARBA" id="ARBA00001974"/>
    </source>
</evidence>
<dbReference type="PANTHER" id="PTHR43396">
    <property type="entry name" value="FLAVOHEMOPROTEIN"/>
    <property type="match status" value="1"/>
</dbReference>
<evidence type="ECO:0000256" key="10">
    <source>
        <dbReference type="ARBA" id="ARBA00022857"/>
    </source>
</evidence>
<evidence type="ECO:0000256" key="11">
    <source>
        <dbReference type="ARBA" id="ARBA00023002"/>
    </source>
</evidence>
<dbReference type="InterPro" id="IPR001433">
    <property type="entry name" value="OxRdtase_FAD/NAD-bd"/>
</dbReference>
<comment type="cofactor">
    <cofactor evidence="1">
        <name>heme b</name>
        <dbReference type="ChEBI" id="CHEBI:60344"/>
    </cofactor>
</comment>
<evidence type="ECO:0000256" key="14">
    <source>
        <dbReference type="ARBA" id="ARBA00048649"/>
    </source>
</evidence>
<dbReference type="Pfam" id="PF00175">
    <property type="entry name" value="NAD_binding_1"/>
    <property type="match status" value="1"/>
</dbReference>
<dbReference type="CDD" id="cd06184">
    <property type="entry name" value="flavohem_like_fad_nad_binding"/>
    <property type="match status" value="1"/>
</dbReference>
<evidence type="ECO:0000259" key="17">
    <source>
        <dbReference type="PROSITE" id="PS01033"/>
    </source>
</evidence>
<evidence type="ECO:0000256" key="13">
    <source>
        <dbReference type="ARBA" id="ARBA00023027"/>
    </source>
</evidence>
<dbReference type="OrthoDB" id="436496at2759"/>
<dbReference type="GO" id="GO:0019825">
    <property type="term" value="F:oxygen binding"/>
    <property type="evidence" value="ECO:0007669"/>
    <property type="project" value="InterPro"/>
</dbReference>
<keyword evidence="10" id="KW-0521">NADP</keyword>
<evidence type="ECO:0000256" key="16">
    <source>
        <dbReference type="ARBA" id="ARBA00056398"/>
    </source>
</evidence>
<evidence type="ECO:0000256" key="9">
    <source>
        <dbReference type="ARBA" id="ARBA00022827"/>
    </source>
</evidence>
<dbReference type="GO" id="GO:0008941">
    <property type="term" value="F:nitric oxide dioxygenase NAD(P)H activity"/>
    <property type="evidence" value="ECO:0007669"/>
    <property type="project" value="UniProtKB-EC"/>
</dbReference>
<evidence type="ECO:0000256" key="1">
    <source>
        <dbReference type="ARBA" id="ARBA00001970"/>
    </source>
</evidence>
<dbReference type="NCBIfam" id="NF009805">
    <property type="entry name" value="PRK13289.1"/>
    <property type="match status" value="1"/>
</dbReference>
<feature type="domain" description="Globin" evidence="17">
    <location>
        <begin position="2"/>
        <end position="139"/>
    </location>
</feature>
<dbReference type="GO" id="GO:0071949">
    <property type="term" value="F:FAD binding"/>
    <property type="evidence" value="ECO:0007669"/>
    <property type="project" value="TreeGrafter"/>
</dbReference>
<dbReference type="CDD" id="cd08922">
    <property type="entry name" value="FHb-globin"/>
    <property type="match status" value="1"/>
</dbReference>
<evidence type="ECO:0000313" key="20">
    <source>
        <dbReference type="Proteomes" id="UP000076871"/>
    </source>
</evidence>
<comment type="function">
    <text evidence="16">In the presence of oxygen and NADH, it has NADH oxidase activity, which leads to the generation of superoxide and H(2)O(2). Under anaerobic conditions, it also exhibits nitric oxide reductase and FAD reductase activities. However, all these reactions are much lower than NOD activity.</text>
</comment>
<dbReference type="SUPFAM" id="SSF52343">
    <property type="entry name" value="Ferredoxin reductase-like, C-terminal NADP-linked domain"/>
    <property type="match status" value="1"/>
</dbReference>
<dbReference type="EMBL" id="KV427642">
    <property type="protein sequence ID" value="KZT03605.1"/>
    <property type="molecule type" value="Genomic_DNA"/>
</dbReference>
<dbReference type="InterPro" id="IPR009050">
    <property type="entry name" value="Globin-like_sf"/>
</dbReference>
<comment type="similarity">
    <text evidence="3">In the C-terminal section; belongs to the flavoprotein pyridine nucleotide cytochrome reductase family.</text>
</comment>
<dbReference type="FunFam" id="1.10.490.10:FF:000003">
    <property type="entry name" value="Flavohemoprotein"/>
    <property type="match status" value="1"/>
</dbReference>
<evidence type="ECO:0000259" key="18">
    <source>
        <dbReference type="PROSITE" id="PS51384"/>
    </source>
</evidence>
<name>A0A165CWP8_9APHY</name>